<dbReference type="NCBIfam" id="TIGR00103">
    <property type="entry name" value="DNA_YbaB_EbfC"/>
    <property type="match status" value="1"/>
</dbReference>
<dbReference type="HAMAP" id="MF_00274">
    <property type="entry name" value="DNA_YbaB_EbfC"/>
    <property type="match status" value="1"/>
</dbReference>
<dbReference type="PANTHER" id="PTHR33449">
    <property type="entry name" value="NUCLEOID-ASSOCIATED PROTEIN YBAB"/>
    <property type="match status" value="1"/>
</dbReference>
<evidence type="ECO:0000313" key="3">
    <source>
        <dbReference type="EMBL" id="SFV91024.1"/>
    </source>
</evidence>
<evidence type="ECO:0000256" key="1">
    <source>
        <dbReference type="ARBA" id="ARBA00023125"/>
    </source>
</evidence>
<proteinExistence type="inferred from homology"/>
<dbReference type="SUPFAM" id="SSF82607">
    <property type="entry name" value="YbaB-like"/>
    <property type="match status" value="1"/>
</dbReference>
<dbReference type="EMBL" id="FPIB01000026">
    <property type="protein sequence ID" value="SFV91024.1"/>
    <property type="molecule type" value="Genomic_DNA"/>
</dbReference>
<dbReference type="GO" id="GO:0005829">
    <property type="term" value="C:cytosol"/>
    <property type="evidence" value="ECO:0007669"/>
    <property type="project" value="TreeGrafter"/>
</dbReference>
<keyword evidence="2" id="KW-0175">Coiled coil</keyword>
<gene>
    <name evidence="3" type="ORF">MNB_SV-4-578</name>
</gene>
<reference evidence="3" key="1">
    <citation type="submission" date="2016-10" db="EMBL/GenBank/DDBJ databases">
        <authorList>
            <person name="de Groot N.N."/>
        </authorList>
    </citation>
    <scope>NUCLEOTIDE SEQUENCE</scope>
</reference>
<dbReference type="InterPro" id="IPR004401">
    <property type="entry name" value="YbaB/EbfC"/>
</dbReference>
<name>A0A1W1EAQ0_9ZZZZ</name>
<keyword evidence="1" id="KW-0238">DNA-binding</keyword>
<dbReference type="Gene3D" id="3.30.1310.10">
    <property type="entry name" value="Nucleoid-associated protein YbaB-like domain"/>
    <property type="match status" value="1"/>
</dbReference>
<dbReference type="Pfam" id="PF02575">
    <property type="entry name" value="YbaB_DNA_bd"/>
    <property type="match status" value="1"/>
</dbReference>
<dbReference type="PANTHER" id="PTHR33449:SF1">
    <property type="entry name" value="NUCLEOID-ASSOCIATED PROTEIN YBAB"/>
    <property type="match status" value="1"/>
</dbReference>
<evidence type="ECO:0000256" key="2">
    <source>
        <dbReference type="SAM" id="Coils"/>
    </source>
</evidence>
<protein>
    <recommendedName>
        <fullName evidence="4">Nucleoid-associated protein YaaK</fullName>
    </recommendedName>
</protein>
<dbReference type="GO" id="GO:0003677">
    <property type="term" value="F:DNA binding"/>
    <property type="evidence" value="ECO:0007669"/>
    <property type="project" value="UniProtKB-KW"/>
</dbReference>
<feature type="coiled-coil region" evidence="2">
    <location>
        <begin position="8"/>
        <end position="35"/>
    </location>
</feature>
<accession>A0A1W1EAQ0</accession>
<evidence type="ECO:0008006" key="4">
    <source>
        <dbReference type="Google" id="ProtNLM"/>
    </source>
</evidence>
<dbReference type="InterPro" id="IPR036894">
    <property type="entry name" value="YbaB-like_sf"/>
</dbReference>
<dbReference type="AlphaFoldDB" id="A0A1W1EAQ0"/>
<organism evidence="3">
    <name type="scientific">hydrothermal vent metagenome</name>
    <dbReference type="NCBI Taxonomy" id="652676"/>
    <lineage>
        <taxon>unclassified sequences</taxon>
        <taxon>metagenomes</taxon>
        <taxon>ecological metagenomes</taxon>
    </lineage>
</organism>
<dbReference type="PIRSF" id="PIRSF004555">
    <property type="entry name" value="UCP004555"/>
    <property type="match status" value="1"/>
</dbReference>
<sequence length="104" mass="11233">MFGNGFDMGKMTEMMSQMQEKAKELQEQAKNVELSAKAGGGMVEVRANGAGEIIDINIDDSLLEDKESLQILLISAMNDVNKMVEDNKKSQAMGMLGGMNPFGG</sequence>